<organism evidence="7 9">
    <name type="scientific">Manduca sexta</name>
    <name type="common">Tobacco hawkmoth</name>
    <name type="synonym">Tobacco hornworm</name>
    <dbReference type="NCBI Taxonomy" id="7130"/>
    <lineage>
        <taxon>Eukaryota</taxon>
        <taxon>Metazoa</taxon>
        <taxon>Ecdysozoa</taxon>
        <taxon>Arthropoda</taxon>
        <taxon>Hexapoda</taxon>
        <taxon>Insecta</taxon>
        <taxon>Pterygota</taxon>
        <taxon>Neoptera</taxon>
        <taxon>Endopterygota</taxon>
        <taxon>Lepidoptera</taxon>
        <taxon>Glossata</taxon>
        <taxon>Ditrysia</taxon>
        <taxon>Bombycoidea</taxon>
        <taxon>Sphingidae</taxon>
        <taxon>Sphinginae</taxon>
        <taxon>Sphingini</taxon>
        <taxon>Manduca</taxon>
    </lineage>
</organism>
<dbReference type="Pfam" id="PF00135">
    <property type="entry name" value="COesterase"/>
    <property type="match status" value="1"/>
</dbReference>
<evidence type="ECO:0000256" key="1">
    <source>
        <dbReference type="ARBA" id="ARBA00005964"/>
    </source>
</evidence>
<reference evidence="7" key="2">
    <citation type="submission" date="2020-12" db="EMBL/GenBank/DDBJ databases">
        <authorList>
            <person name="Kanost M."/>
        </authorList>
    </citation>
    <scope>NUCLEOTIDE SEQUENCE</scope>
</reference>
<dbReference type="SUPFAM" id="SSF53474">
    <property type="entry name" value="alpha/beta-Hydrolases"/>
    <property type="match status" value="1"/>
</dbReference>
<reference evidence="7" key="1">
    <citation type="journal article" date="2016" name="Insect Biochem. Mol. Biol.">
        <title>Multifaceted biological insights from a draft genome sequence of the tobacco hornworm moth, Manduca sexta.</title>
        <authorList>
            <person name="Kanost M.R."/>
            <person name="Arrese E.L."/>
            <person name="Cao X."/>
            <person name="Chen Y.R."/>
            <person name="Chellapilla S."/>
            <person name="Goldsmith M.R."/>
            <person name="Grosse-Wilde E."/>
            <person name="Heckel D.G."/>
            <person name="Herndon N."/>
            <person name="Jiang H."/>
            <person name="Papanicolaou A."/>
            <person name="Qu J."/>
            <person name="Soulages J.L."/>
            <person name="Vogel H."/>
            <person name="Walters J."/>
            <person name="Waterhouse R.M."/>
            <person name="Ahn S.J."/>
            <person name="Almeida F.C."/>
            <person name="An C."/>
            <person name="Aqrawi P."/>
            <person name="Bretschneider A."/>
            <person name="Bryant W.B."/>
            <person name="Bucks S."/>
            <person name="Chao H."/>
            <person name="Chevignon G."/>
            <person name="Christen J.M."/>
            <person name="Clarke D.F."/>
            <person name="Dittmer N.T."/>
            <person name="Ferguson L.C.F."/>
            <person name="Garavelou S."/>
            <person name="Gordon K.H.J."/>
            <person name="Gunaratna R.T."/>
            <person name="Han Y."/>
            <person name="Hauser F."/>
            <person name="He Y."/>
            <person name="Heidel-Fischer H."/>
            <person name="Hirsh A."/>
            <person name="Hu Y."/>
            <person name="Jiang H."/>
            <person name="Kalra D."/>
            <person name="Klinner C."/>
            <person name="Konig C."/>
            <person name="Kovar C."/>
            <person name="Kroll A.R."/>
            <person name="Kuwar S.S."/>
            <person name="Lee S.L."/>
            <person name="Lehman R."/>
            <person name="Li K."/>
            <person name="Li Z."/>
            <person name="Liang H."/>
            <person name="Lovelace S."/>
            <person name="Lu Z."/>
            <person name="Mansfield J.H."/>
            <person name="McCulloch K.J."/>
            <person name="Mathew T."/>
            <person name="Morton B."/>
            <person name="Muzny D.M."/>
            <person name="Neunemann D."/>
            <person name="Ongeri F."/>
            <person name="Pauchet Y."/>
            <person name="Pu L.L."/>
            <person name="Pyrousis I."/>
            <person name="Rao X.J."/>
            <person name="Redding A."/>
            <person name="Roesel C."/>
            <person name="Sanchez-Gracia A."/>
            <person name="Schaack S."/>
            <person name="Shukla A."/>
            <person name="Tetreau G."/>
            <person name="Wang Y."/>
            <person name="Xiong G.H."/>
            <person name="Traut W."/>
            <person name="Walsh T.K."/>
            <person name="Worley K.C."/>
            <person name="Wu D."/>
            <person name="Wu W."/>
            <person name="Wu Y.Q."/>
            <person name="Zhang X."/>
            <person name="Zou Z."/>
            <person name="Zucker H."/>
            <person name="Briscoe A.D."/>
            <person name="Burmester T."/>
            <person name="Clem R.J."/>
            <person name="Feyereisen R."/>
            <person name="Grimmelikhuijzen C.J.P."/>
            <person name="Hamodrakas S.J."/>
            <person name="Hansson B.S."/>
            <person name="Huguet E."/>
            <person name="Jermiin L.S."/>
            <person name="Lan Q."/>
            <person name="Lehman H.K."/>
            <person name="Lorenzen M."/>
            <person name="Merzendorfer H."/>
            <person name="Michalopoulos I."/>
            <person name="Morton D.B."/>
            <person name="Muthukrishnan S."/>
            <person name="Oakeshott J.G."/>
            <person name="Palmer W."/>
            <person name="Park Y."/>
            <person name="Passarelli A.L."/>
            <person name="Rozas J."/>
            <person name="Schwartz L.M."/>
            <person name="Smith W."/>
            <person name="Southgate A."/>
            <person name="Vilcinskas A."/>
            <person name="Vogt R."/>
            <person name="Wang P."/>
            <person name="Werren J."/>
            <person name="Yu X.Q."/>
            <person name="Zhou J.J."/>
            <person name="Brown S.J."/>
            <person name="Scherer S.E."/>
            <person name="Richards S."/>
            <person name="Blissard G.W."/>
        </authorList>
    </citation>
    <scope>NUCLEOTIDE SEQUENCE</scope>
</reference>
<evidence type="ECO:0000256" key="5">
    <source>
        <dbReference type="SAM" id="SignalP"/>
    </source>
</evidence>
<keyword evidence="3" id="KW-0378">Hydrolase</keyword>
<keyword evidence="9" id="KW-1185">Reference proteome</keyword>
<dbReference type="AlphaFoldDB" id="A0A921YZ90"/>
<dbReference type="PANTHER" id="PTHR43142:SF1">
    <property type="entry name" value="CARBOXYLIC ESTER HYDROLASE"/>
    <property type="match status" value="1"/>
</dbReference>
<dbReference type="InterPro" id="IPR002018">
    <property type="entry name" value="CarbesteraseB"/>
</dbReference>
<dbReference type="Proteomes" id="UP000791440">
    <property type="component" value="Unassembled WGS sequence"/>
</dbReference>
<evidence type="ECO:0000256" key="2">
    <source>
        <dbReference type="ARBA" id="ARBA00022487"/>
    </source>
</evidence>
<dbReference type="InterPro" id="IPR029058">
    <property type="entry name" value="AB_hydrolase_fold"/>
</dbReference>
<proteinExistence type="evidence at transcript level"/>
<dbReference type="Gene3D" id="3.40.50.1820">
    <property type="entry name" value="alpha/beta hydrolase"/>
    <property type="match status" value="1"/>
</dbReference>
<evidence type="ECO:0000313" key="7">
    <source>
        <dbReference type="EMBL" id="KAG6448088.1"/>
    </source>
</evidence>
<evidence type="ECO:0000256" key="4">
    <source>
        <dbReference type="ARBA" id="ARBA00023180"/>
    </source>
</evidence>
<name>A0A921YZ90_MANSE</name>
<keyword evidence="2" id="KW-0719">Serine esterase</keyword>
<dbReference type="EMBL" id="JH668352">
    <property type="protein sequence ID" value="KAG6448088.1"/>
    <property type="molecule type" value="Genomic_DNA"/>
</dbReference>
<dbReference type="EMBL" id="ON929179">
    <property type="protein sequence ID" value="UXP71961.1"/>
    <property type="molecule type" value="mRNA"/>
</dbReference>
<gene>
    <name evidence="7" type="ORF">O3G_MSEX005304</name>
</gene>
<dbReference type="OrthoDB" id="19653at2759"/>
<protein>
    <submittedName>
        <fullName evidence="8">Esterase</fullName>
    </submittedName>
</protein>
<accession>A0A921YZ90</accession>
<feature type="chain" id="PRO_5038324431" evidence="5">
    <location>
        <begin position="18"/>
        <end position="529"/>
    </location>
</feature>
<evidence type="ECO:0000313" key="8">
    <source>
        <dbReference type="EMBL" id="UXP71961.1"/>
    </source>
</evidence>
<evidence type="ECO:0000313" key="9">
    <source>
        <dbReference type="Proteomes" id="UP000791440"/>
    </source>
</evidence>
<sequence>MKGILLYLLLLVSYVYSAQVRVDPLVLISSQGLIRGHAATDGDYSIFLGIPYAQVDETNPFGPALDPPPFHEIIHDAVDSVKCPQAYSSSIGETMLDCLRLNIYVPSQAHSRNPLPVLVWIHGGDFATGSAGDYGVRNLVRHGVVVVTMNYRLGPYGFMCLNIPSMPGNQGLKDQFDALRWIRKNIASFGGNPYNVTIAGQDAGATSALLHLYSDWDKLFHKVIIESGTPQSEGMFVNADIDAALKLAEYLGFNTSDTEDALQFLGKSSPDLVTGAAVDLGLQLRPCTERFFSGISNLVQDNPYSMSNKGKVANTAILIGNTNKELNSLSGDYFNSDPFYVKIRNNFDLEEHQFVQAATNVRHFYIGDQPISPEVSSELEDFETDFVYNHPSQRVITRLLEDNAGAIYEYLFSYISNSDADGAGHSSELNYLFEVGGNLQRTKEDQLIVDRMTTLWTNFIKFGNPTPRTSELVPVAWKPVTASTRPTMIIDTNLRLDSRVDQQRMAYWDLFYTMYGRYNNIARSVCTIV</sequence>
<feature type="domain" description="Carboxylesterase type B" evidence="6">
    <location>
        <begin position="27"/>
        <end position="508"/>
    </location>
</feature>
<keyword evidence="5" id="KW-0732">Signal</keyword>
<evidence type="ECO:0000256" key="3">
    <source>
        <dbReference type="ARBA" id="ARBA00022801"/>
    </source>
</evidence>
<comment type="similarity">
    <text evidence="1">Belongs to the type-B carboxylesterase/lipase family.</text>
</comment>
<reference evidence="8" key="3">
    <citation type="journal article" date="2022" name="Insect Sci.">
        <title>Genome-wide identification, classification, and expression profiling of serine esterases and other esterase-related proteins in the tobacco hornworm, Manduca sexta.</title>
        <authorList>
            <person name="Miao Z."/>
            <person name="Xiong C."/>
            <person name="Cao X."/>
            <person name="Shan T."/>
            <person name="Jin Q."/>
            <person name="Jiang H."/>
        </authorList>
    </citation>
    <scope>NUCLEOTIDE SEQUENCE</scope>
    <source>
        <strain evidence="8">AEH5</strain>
    </source>
</reference>
<keyword evidence="4" id="KW-0325">Glycoprotein</keyword>
<dbReference type="PANTHER" id="PTHR43142">
    <property type="entry name" value="CARBOXYLIC ESTER HYDROLASE"/>
    <property type="match status" value="1"/>
</dbReference>
<evidence type="ECO:0000259" key="6">
    <source>
        <dbReference type="Pfam" id="PF00135"/>
    </source>
</evidence>
<feature type="signal peptide" evidence="5">
    <location>
        <begin position="1"/>
        <end position="17"/>
    </location>
</feature>
<dbReference type="GO" id="GO:0052689">
    <property type="term" value="F:carboxylic ester hydrolase activity"/>
    <property type="evidence" value="ECO:0007669"/>
    <property type="project" value="UniProtKB-KW"/>
</dbReference>